<dbReference type="AlphaFoldDB" id="A0A5B7D211"/>
<name>A0A5B7D211_PORTR</name>
<organism evidence="1 2">
    <name type="scientific">Portunus trituberculatus</name>
    <name type="common">Swimming crab</name>
    <name type="synonym">Neptunus trituberculatus</name>
    <dbReference type="NCBI Taxonomy" id="210409"/>
    <lineage>
        <taxon>Eukaryota</taxon>
        <taxon>Metazoa</taxon>
        <taxon>Ecdysozoa</taxon>
        <taxon>Arthropoda</taxon>
        <taxon>Crustacea</taxon>
        <taxon>Multicrustacea</taxon>
        <taxon>Malacostraca</taxon>
        <taxon>Eumalacostraca</taxon>
        <taxon>Eucarida</taxon>
        <taxon>Decapoda</taxon>
        <taxon>Pleocyemata</taxon>
        <taxon>Brachyura</taxon>
        <taxon>Eubrachyura</taxon>
        <taxon>Portunoidea</taxon>
        <taxon>Portunidae</taxon>
        <taxon>Portuninae</taxon>
        <taxon>Portunus</taxon>
    </lineage>
</organism>
<comment type="caution">
    <text evidence="1">The sequence shown here is derived from an EMBL/GenBank/DDBJ whole genome shotgun (WGS) entry which is preliminary data.</text>
</comment>
<accession>A0A5B7D211</accession>
<keyword evidence="2" id="KW-1185">Reference proteome</keyword>
<protein>
    <recommendedName>
        <fullName evidence="3">Fibronectin type-III domain-containing protein</fullName>
    </recommendedName>
</protein>
<sequence length="110" mass="12228">MTSVARIGGLAPGRQYMVGVQAVSPHGRSHFVSRTVLTWPGRDTEPPTSFQGLAGGSAAWRWTTEVFEKYELKCVTLSPRHRRGTMEPCVLWGPRGLQAHGFKSCPRYEL</sequence>
<evidence type="ECO:0000313" key="2">
    <source>
        <dbReference type="Proteomes" id="UP000324222"/>
    </source>
</evidence>
<evidence type="ECO:0000313" key="1">
    <source>
        <dbReference type="EMBL" id="MPC15719.1"/>
    </source>
</evidence>
<dbReference type="SUPFAM" id="SSF49265">
    <property type="entry name" value="Fibronectin type III"/>
    <property type="match status" value="1"/>
</dbReference>
<dbReference type="InterPro" id="IPR036116">
    <property type="entry name" value="FN3_sf"/>
</dbReference>
<proteinExistence type="predicted"/>
<reference evidence="1 2" key="1">
    <citation type="submission" date="2019-05" db="EMBL/GenBank/DDBJ databases">
        <title>Another draft genome of Portunus trituberculatus and its Hox gene families provides insights of decapod evolution.</title>
        <authorList>
            <person name="Jeong J.-H."/>
            <person name="Song I."/>
            <person name="Kim S."/>
            <person name="Choi T."/>
            <person name="Kim D."/>
            <person name="Ryu S."/>
            <person name="Kim W."/>
        </authorList>
    </citation>
    <scope>NUCLEOTIDE SEQUENCE [LARGE SCALE GENOMIC DNA]</scope>
    <source>
        <tissue evidence="1">Muscle</tissue>
    </source>
</reference>
<dbReference type="OrthoDB" id="6365505at2759"/>
<evidence type="ECO:0008006" key="3">
    <source>
        <dbReference type="Google" id="ProtNLM"/>
    </source>
</evidence>
<dbReference type="EMBL" id="VSRR010000450">
    <property type="protein sequence ID" value="MPC15719.1"/>
    <property type="molecule type" value="Genomic_DNA"/>
</dbReference>
<dbReference type="Proteomes" id="UP000324222">
    <property type="component" value="Unassembled WGS sequence"/>
</dbReference>
<gene>
    <name evidence="1" type="ORF">E2C01_008519</name>
</gene>